<evidence type="ECO:0000313" key="1">
    <source>
        <dbReference type="EMBL" id="ORO90833.1"/>
    </source>
</evidence>
<protein>
    <submittedName>
        <fullName evidence="1">Phage replication protein</fullName>
    </submittedName>
</protein>
<evidence type="ECO:0000313" key="2">
    <source>
        <dbReference type="Proteomes" id="UP000193849"/>
    </source>
</evidence>
<dbReference type="Proteomes" id="UP000193849">
    <property type="component" value="Unassembled WGS sequence"/>
</dbReference>
<dbReference type="RefSeq" id="WP_084946553.1">
    <property type="nucleotide sequence ID" value="NZ_NCVD01000041.1"/>
</dbReference>
<sequence length="109" mass="12459">MALISEPSITKAIEKSGIAKNTAYRYLKDRNFLSEYQKLRQDMIGRTTSLLLQASGRAVEVLYEVADDPEKSPYARVQAAKTILEMAYRGMELEDLQTRIEKLERGMEL</sequence>
<dbReference type="EMBL" id="NCVD01000041">
    <property type="protein sequence ID" value="ORO90833.1"/>
    <property type="molecule type" value="Genomic_DNA"/>
</dbReference>
<proteinExistence type="predicted"/>
<name>A0A1X1JUK7_STRMT</name>
<comment type="caution">
    <text evidence="1">The sequence shown here is derived from an EMBL/GenBank/DDBJ whole genome shotgun (WGS) entry which is preliminary data.</text>
</comment>
<gene>
    <name evidence="1" type="ORF">B7702_01625</name>
</gene>
<dbReference type="AlphaFoldDB" id="A0A1X1JUK7"/>
<organism evidence="1 2">
    <name type="scientific">Streptococcus mitis</name>
    <dbReference type="NCBI Taxonomy" id="28037"/>
    <lineage>
        <taxon>Bacteria</taxon>
        <taxon>Bacillati</taxon>
        <taxon>Bacillota</taxon>
        <taxon>Bacilli</taxon>
        <taxon>Lactobacillales</taxon>
        <taxon>Streptococcaceae</taxon>
        <taxon>Streptococcus</taxon>
        <taxon>Streptococcus mitis group</taxon>
    </lineage>
</organism>
<reference evidence="1 2" key="1">
    <citation type="journal article" date="2016" name="Eur. J. Clin. Microbiol. Infect. Dis.">
        <title>Whole genome sequencing as a tool for phylogenetic analysis of clinical strains of Mitis group streptococci.</title>
        <authorList>
            <person name="Rasmussen L.H."/>
            <person name="Dargis R."/>
            <person name="Hojholt K."/>
            <person name="Christensen J.J."/>
            <person name="Skovgaard O."/>
            <person name="Justesen U.S."/>
            <person name="Rosenvinge F.S."/>
            <person name="Moser C."/>
            <person name="Lukjancenko O."/>
            <person name="Rasmussen S."/>
            <person name="Nielsen X.C."/>
        </authorList>
    </citation>
    <scope>NUCLEOTIDE SEQUENCE [LARGE SCALE GENOMIC DNA]</scope>
    <source>
        <strain evidence="1 2">RH_777_07</strain>
    </source>
</reference>
<accession>A0A1X1JUK7</accession>